<comment type="subcellular location">
    <subcellularLocation>
        <location evidence="1 7">Cell membrane</location>
        <topology evidence="1 7">Multi-pass membrane protein</topology>
    </subcellularLocation>
</comment>
<dbReference type="PANTHER" id="PTHR43744">
    <property type="entry name" value="ABC TRANSPORTER PERMEASE PROTEIN MG189-RELATED-RELATED"/>
    <property type="match status" value="1"/>
</dbReference>
<evidence type="ECO:0000313" key="9">
    <source>
        <dbReference type="Proteomes" id="UP000275368"/>
    </source>
</evidence>
<reference evidence="8 9" key="1">
    <citation type="submission" date="2018-11" db="EMBL/GenBank/DDBJ databases">
        <title>Complete genome sequence of Paenibacillus baekrokdamisoli strain KCTC 33723.</title>
        <authorList>
            <person name="Kang S.W."/>
            <person name="Lee K.C."/>
            <person name="Kim K.K."/>
            <person name="Kim J.S."/>
            <person name="Kim D.S."/>
            <person name="Ko S.H."/>
            <person name="Yang S.H."/>
            <person name="Lee J.S."/>
        </authorList>
    </citation>
    <scope>NUCLEOTIDE SEQUENCE [LARGE SCALE GENOMIC DNA]</scope>
    <source>
        <strain evidence="8 9">KCTC 33723</strain>
    </source>
</reference>
<protein>
    <submittedName>
        <fullName evidence="8">Sugar ABC transporter permease</fullName>
    </submittedName>
</protein>
<keyword evidence="6 7" id="KW-0472">Membrane</keyword>
<dbReference type="PROSITE" id="PS50928">
    <property type="entry name" value="ABC_TM1"/>
    <property type="match status" value="1"/>
</dbReference>
<feature type="transmembrane region" description="Helical" evidence="7">
    <location>
        <begin position="67"/>
        <end position="91"/>
    </location>
</feature>
<dbReference type="PANTHER" id="PTHR43744:SF12">
    <property type="entry name" value="ABC TRANSPORTER PERMEASE PROTEIN MG189-RELATED"/>
    <property type="match status" value="1"/>
</dbReference>
<dbReference type="CDD" id="cd06261">
    <property type="entry name" value="TM_PBP2"/>
    <property type="match status" value="1"/>
</dbReference>
<evidence type="ECO:0000256" key="4">
    <source>
        <dbReference type="ARBA" id="ARBA00022692"/>
    </source>
</evidence>
<dbReference type="InterPro" id="IPR000515">
    <property type="entry name" value="MetI-like"/>
</dbReference>
<dbReference type="EMBL" id="AP019308">
    <property type="protein sequence ID" value="BBH23509.1"/>
    <property type="molecule type" value="Genomic_DNA"/>
</dbReference>
<keyword evidence="3" id="KW-1003">Cell membrane</keyword>
<sequence>MIRAKTAAVYSILLLWSALCLYPLLWMVGASLKAPMDVMSTFSLFPVGRWHWETFVDVWNRLNFFSYFWNSVFVTLSTLIGINVLYSMAAFAFAKLRFPGNNALFVLFLGMMFVPGITVMVPLYLTENYLGILNTYIGLIMPSINGAAPMAIFLFRNYFRSIPHELFESAKMEGTGIMRTLFQIYLPLSVPILATLTAINFLGSWNSLILPMVILSDQSLFTLPIGVMLLDSGVFRQWNVLMAGSLISIVPILLCFGFLQKYYIKGLSAGAVKA</sequence>
<evidence type="ECO:0000256" key="5">
    <source>
        <dbReference type="ARBA" id="ARBA00022989"/>
    </source>
</evidence>
<evidence type="ECO:0000256" key="6">
    <source>
        <dbReference type="ARBA" id="ARBA00023136"/>
    </source>
</evidence>
<dbReference type="Proteomes" id="UP000275368">
    <property type="component" value="Chromosome"/>
</dbReference>
<evidence type="ECO:0000313" key="8">
    <source>
        <dbReference type="EMBL" id="BBH23509.1"/>
    </source>
</evidence>
<feature type="transmembrane region" description="Helical" evidence="7">
    <location>
        <begin position="103"/>
        <end position="124"/>
    </location>
</feature>
<dbReference type="GO" id="GO:0005886">
    <property type="term" value="C:plasma membrane"/>
    <property type="evidence" value="ECO:0007669"/>
    <property type="project" value="UniProtKB-SubCell"/>
</dbReference>
<dbReference type="Gene3D" id="1.10.3720.10">
    <property type="entry name" value="MetI-like"/>
    <property type="match status" value="1"/>
</dbReference>
<feature type="transmembrane region" description="Helical" evidence="7">
    <location>
        <begin position="7"/>
        <end position="29"/>
    </location>
</feature>
<dbReference type="RefSeq" id="WP_125663088.1">
    <property type="nucleotide sequence ID" value="NZ_AP019308.1"/>
</dbReference>
<dbReference type="Pfam" id="PF00528">
    <property type="entry name" value="BPD_transp_1"/>
    <property type="match status" value="1"/>
</dbReference>
<evidence type="ECO:0000256" key="2">
    <source>
        <dbReference type="ARBA" id="ARBA00022448"/>
    </source>
</evidence>
<accession>A0A3G9JKD5</accession>
<feature type="transmembrane region" description="Helical" evidence="7">
    <location>
        <begin position="136"/>
        <end position="159"/>
    </location>
</feature>
<keyword evidence="5 7" id="KW-1133">Transmembrane helix</keyword>
<gene>
    <name evidence="8" type="ORF">Back11_48540</name>
</gene>
<keyword evidence="9" id="KW-1185">Reference proteome</keyword>
<name>A0A3G9JKD5_9BACL</name>
<proteinExistence type="inferred from homology"/>
<feature type="transmembrane region" description="Helical" evidence="7">
    <location>
        <begin position="180"/>
        <end position="202"/>
    </location>
</feature>
<dbReference type="KEGG" id="pbk:Back11_48540"/>
<evidence type="ECO:0000256" key="3">
    <source>
        <dbReference type="ARBA" id="ARBA00022475"/>
    </source>
</evidence>
<dbReference type="OrthoDB" id="187395at2"/>
<dbReference type="AlphaFoldDB" id="A0A3G9JKD5"/>
<dbReference type="SUPFAM" id="SSF161098">
    <property type="entry name" value="MetI-like"/>
    <property type="match status" value="1"/>
</dbReference>
<feature type="transmembrane region" description="Helical" evidence="7">
    <location>
        <begin position="238"/>
        <end position="259"/>
    </location>
</feature>
<dbReference type="InterPro" id="IPR035906">
    <property type="entry name" value="MetI-like_sf"/>
</dbReference>
<dbReference type="GO" id="GO:0055085">
    <property type="term" value="P:transmembrane transport"/>
    <property type="evidence" value="ECO:0007669"/>
    <property type="project" value="InterPro"/>
</dbReference>
<organism evidence="8 9">
    <name type="scientific">Paenibacillus baekrokdamisoli</name>
    <dbReference type="NCBI Taxonomy" id="1712516"/>
    <lineage>
        <taxon>Bacteria</taxon>
        <taxon>Bacillati</taxon>
        <taxon>Bacillota</taxon>
        <taxon>Bacilli</taxon>
        <taxon>Bacillales</taxon>
        <taxon>Paenibacillaceae</taxon>
        <taxon>Paenibacillus</taxon>
    </lineage>
</organism>
<keyword evidence="2 7" id="KW-0813">Transport</keyword>
<evidence type="ECO:0000256" key="7">
    <source>
        <dbReference type="RuleBase" id="RU363032"/>
    </source>
</evidence>
<comment type="similarity">
    <text evidence="7">Belongs to the binding-protein-dependent transport system permease family.</text>
</comment>
<keyword evidence="4 7" id="KW-0812">Transmembrane</keyword>
<evidence type="ECO:0000256" key="1">
    <source>
        <dbReference type="ARBA" id="ARBA00004651"/>
    </source>
</evidence>